<name>A0A812UE81_9DINO</name>
<gene>
    <name evidence="1" type="ORF">SNAT2548_LOCUS32053</name>
</gene>
<sequence>MAGPLLSALEAKDGERLRPSLEKLLKAELGPILLEQTAGERFTGGKSTPVWKLRFTAKRGEKEKETRLVAKWVKPTSELRWASYANEKQFYLSAAPKLRKILRLPHMLMCEESPSSGICFLLDDLTVDFPLHPDGLDTAGAHASLTWLARFHAMFWEADSAGAGFPAGMASTADYWGARTRSASAQWPLR</sequence>
<dbReference type="AlphaFoldDB" id="A0A812UE81"/>
<keyword evidence="2" id="KW-1185">Reference proteome</keyword>
<reference evidence="1" key="1">
    <citation type="submission" date="2021-02" db="EMBL/GenBank/DDBJ databases">
        <authorList>
            <person name="Dougan E. K."/>
            <person name="Rhodes N."/>
            <person name="Thang M."/>
            <person name="Chan C."/>
        </authorList>
    </citation>
    <scope>NUCLEOTIDE SEQUENCE</scope>
</reference>
<protein>
    <recommendedName>
        <fullName evidence="3">Protein-ribulosamine 3-kinase</fullName>
    </recommendedName>
</protein>
<dbReference type="Proteomes" id="UP000604046">
    <property type="component" value="Unassembled WGS sequence"/>
</dbReference>
<evidence type="ECO:0000313" key="1">
    <source>
        <dbReference type="EMBL" id="CAE7565813.1"/>
    </source>
</evidence>
<organism evidence="1 2">
    <name type="scientific">Symbiodinium natans</name>
    <dbReference type="NCBI Taxonomy" id="878477"/>
    <lineage>
        <taxon>Eukaryota</taxon>
        <taxon>Sar</taxon>
        <taxon>Alveolata</taxon>
        <taxon>Dinophyceae</taxon>
        <taxon>Suessiales</taxon>
        <taxon>Symbiodiniaceae</taxon>
        <taxon>Symbiodinium</taxon>
    </lineage>
</organism>
<accession>A0A812UE81</accession>
<evidence type="ECO:0000313" key="2">
    <source>
        <dbReference type="Proteomes" id="UP000604046"/>
    </source>
</evidence>
<comment type="caution">
    <text evidence="1">The sequence shown here is derived from an EMBL/GenBank/DDBJ whole genome shotgun (WGS) entry which is preliminary data.</text>
</comment>
<dbReference type="OrthoDB" id="411145at2759"/>
<evidence type="ECO:0008006" key="3">
    <source>
        <dbReference type="Google" id="ProtNLM"/>
    </source>
</evidence>
<proteinExistence type="predicted"/>
<dbReference type="EMBL" id="CAJNDS010002690">
    <property type="protein sequence ID" value="CAE7565813.1"/>
    <property type="molecule type" value="Genomic_DNA"/>
</dbReference>